<evidence type="ECO:0000256" key="3">
    <source>
        <dbReference type="ARBA" id="ARBA00022737"/>
    </source>
</evidence>
<protein>
    <submittedName>
        <fullName evidence="4">Uncharacterized protein</fullName>
    </submittedName>
</protein>
<dbReference type="InterPro" id="IPR027038">
    <property type="entry name" value="RanGap"/>
</dbReference>
<dbReference type="InterPro" id="IPR001611">
    <property type="entry name" value="Leu-rich_rpt"/>
</dbReference>
<keyword evidence="1" id="KW-0343">GTPase activation</keyword>
<dbReference type="SMART" id="SM00368">
    <property type="entry name" value="LRR_RI"/>
    <property type="match status" value="3"/>
</dbReference>
<dbReference type="EMBL" id="OVEO01000004">
    <property type="protein sequence ID" value="SPQ95467.1"/>
    <property type="molecule type" value="Genomic_DNA"/>
</dbReference>
<dbReference type="Proteomes" id="UP000290189">
    <property type="component" value="Unassembled WGS sequence"/>
</dbReference>
<evidence type="ECO:0000313" key="4">
    <source>
        <dbReference type="EMBL" id="SPQ95467.1"/>
    </source>
</evidence>
<geneLocation type="mitochondrion" evidence="4"/>
<dbReference type="AlphaFoldDB" id="A0A3P3Y5L6"/>
<keyword evidence="2" id="KW-0433">Leucine-rich repeat</keyword>
<dbReference type="GO" id="GO:0006913">
    <property type="term" value="P:nucleocytoplasmic transport"/>
    <property type="evidence" value="ECO:0007669"/>
    <property type="project" value="TreeGrafter"/>
</dbReference>
<organism evidence="4 5">
    <name type="scientific">Plasmodiophora brassicae</name>
    <name type="common">Clubroot disease agent</name>
    <dbReference type="NCBI Taxonomy" id="37360"/>
    <lineage>
        <taxon>Eukaryota</taxon>
        <taxon>Sar</taxon>
        <taxon>Rhizaria</taxon>
        <taxon>Endomyxa</taxon>
        <taxon>Phytomyxea</taxon>
        <taxon>Plasmodiophorida</taxon>
        <taxon>Plasmodiophoridae</taxon>
        <taxon>Plasmodiophora</taxon>
    </lineage>
</organism>
<evidence type="ECO:0000256" key="2">
    <source>
        <dbReference type="ARBA" id="ARBA00022614"/>
    </source>
</evidence>
<dbReference type="Pfam" id="PF13516">
    <property type="entry name" value="LRR_6"/>
    <property type="match status" value="1"/>
</dbReference>
<name>A0A3P3Y5L6_PLABS</name>
<dbReference type="Gene3D" id="3.80.10.10">
    <property type="entry name" value="Ribonuclease Inhibitor"/>
    <property type="match status" value="1"/>
</dbReference>
<keyword evidence="3" id="KW-0677">Repeat</keyword>
<reference evidence="4 5" key="1">
    <citation type="submission" date="2018-03" db="EMBL/GenBank/DDBJ databases">
        <authorList>
            <person name="Fogelqvist J."/>
        </authorList>
    </citation>
    <scope>NUCLEOTIDE SEQUENCE [LARGE SCALE GENOMIC DNA]</scope>
</reference>
<dbReference type="PANTHER" id="PTHR24113">
    <property type="entry name" value="RAN GTPASE-ACTIVATING PROTEIN 1"/>
    <property type="match status" value="1"/>
</dbReference>
<sequence>MTVAATKRRKTDDVGDSALSRSLVGLQGVLQAAHRANDDLGPALAFVRRHVDAGRPIRVVGLARARCQASFPMRSVQVVAAGADHDRPGPTSAPDAGLSVGPSALVRPVVVVVVGRRRSLMQWAGQAAHLVCDAVPEHIIRVSVLRLPAFGDVGAFRLARCLPRMRALRHLQISDCSMGPAACIAIGTGLASVARPLASLCLDYNEIGTAGLRHLNRCNALGAVEDVSLAFCGLVDVSLLASVLAGPSACIRRLDLSGNRIASIGAIAISAGLASNTTLERIDLSCTAMGAYAARTLHDVVGRRTPANSLTVIADGNNLVSIGNPTRLIPSWPVPPCDYTT</sequence>
<dbReference type="GO" id="GO:0031267">
    <property type="term" value="F:small GTPase binding"/>
    <property type="evidence" value="ECO:0007669"/>
    <property type="project" value="TreeGrafter"/>
</dbReference>
<accession>A0A3P3Y5L6</accession>
<dbReference type="GO" id="GO:0005829">
    <property type="term" value="C:cytosol"/>
    <property type="evidence" value="ECO:0007669"/>
    <property type="project" value="TreeGrafter"/>
</dbReference>
<dbReference type="SUPFAM" id="SSF52047">
    <property type="entry name" value="RNI-like"/>
    <property type="match status" value="1"/>
</dbReference>
<evidence type="ECO:0000313" key="5">
    <source>
        <dbReference type="Proteomes" id="UP000290189"/>
    </source>
</evidence>
<dbReference type="GO" id="GO:0048471">
    <property type="term" value="C:perinuclear region of cytoplasm"/>
    <property type="evidence" value="ECO:0007669"/>
    <property type="project" value="TreeGrafter"/>
</dbReference>
<keyword evidence="4" id="KW-0496">Mitochondrion</keyword>
<dbReference type="PANTHER" id="PTHR24113:SF12">
    <property type="entry name" value="RAN GTPASE-ACTIVATING PROTEIN 1"/>
    <property type="match status" value="1"/>
</dbReference>
<dbReference type="GO" id="GO:0005634">
    <property type="term" value="C:nucleus"/>
    <property type="evidence" value="ECO:0007669"/>
    <property type="project" value="TreeGrafter"/>
</dbReference>
<proteinExistence type="predicted"/>
<dbReference type="GO" id="GO:0005096">
    <property type="term" value="F:GTPase activator activity"/>
    <property type="evidence" value="ECO:0007669"/>
    <property type="project" value="UniProtKB-KW"/>
</dbReference>
<dbReference type="InterPro" id="IPR032675">
    <property type="entry name" value="LRR_dom_sf"/>
</dbReference>
<gene>
    <name evidence="4" type="ORF">PLBR_LOCUS2682</name>
</gene>
<evidence type="ECO:0000256" key="1">
    <source>
        <dbReference type="ARBA" id="ARBA00022468"/>
    </source>
</evidence>